<keyword evidence="4" id="KW-0677">Repeat</keyword>
<evidence type="ECO:0000256" key="5">
    <source>
        <dbReference type="ARBA" id="ARBA00022801"/>
    </source>
</evidence>
<evidence type="ECO:0000256" key="1">
    <source>
        <dbReference type="ARBA" id="ARBA00007074"/>
    </source>
</evidence>
<feature type="signal peptide" evidence="7">
    <location>
        <begin position="1"/>
        <end position="20"/>
    </location>
</feature>
<keyword evidence="2" id="KW-0645">Protease</keyword>
<dbReference type="InterPro" id="IPR052062">
    <property type="entry name" value="Murein_DD/LD_carboxypeptidase"/>
</dbReference>
<dbReference type="Pfam" id="PF00877">
    <property type="entry name" value="NLPC_P60"/>
    <property type="match status" value="1"/>
</dbReference>
<dbReference type="InterPro" id="IPR036779">
    <property type="entry name" value="LysM_dom_sf"/>
</dbReference>
<feature type="chain" id="PRO_5045771616" evidence="7">
    <location>
        <begin position="21"/>
        <end position="200"/>
    </location>
</feature>
<accession>A0ABW1Y8W5</accession>
<dbReference type="Pfam" id="PF01476">
    <property type="entry name" value="LysM"/>
    <property type="match status" value="1"/>
</dbReference>
<dbReference type="InterPro" id="IPR038765">
    <property type="entry name" value="Papain-like_cys_pep_sf"/>
</dbReference>
<reference evidence="11" key="1">
    <citation type="journal article" date="2019" name="Int. J. Syst. Evol. Microbiol.">
        <title>The Global Catalogue of Microorganisms (GCM) 10K type strain sequencing project: providing services to taxonomists for standard genome sequencing and annotation.</title>
        <authorList>
            <consortium name="The Broad Institute Genomics Platform"/>
            <consortium name="The Broad Institute Genome Sequencing Center for Infectious Disease"/>
            <person name="Wu L."/>
            <person name="Ma J."/>
        </authorList>
    </citation>
    <scope>NUCLEOTIDE SEQUENCE [LARGE SCALE GENOMIC DNA]</scope>
    <source>
        <strain evidence="11">CGMCC 1.15772</strain>
    </source>
</reference>
<evidence type="ECO:0000256" key="2">
    <source>
        <dbReference type="ARBA" id="ARBA00022670"/>
    </source>
</evidence>
<dbReference type="SUPFAM" id="SSF54001">
    <property type="entry name" value="Cysteine proteinases"/>
    <property type="match status" value="1"/>
</dbReference>
<dbReference type="PROSITE" id="PS51782">
    <property type="entry name" value="LYSM"/>
    <property type="match status" value="1"/>
</dbReference>
<feature type="domain" description="NlpC/P60" evidence="9">
    <location>
        <begin position="75"/>
        <end position="199"/>
    </location>
</feature>
<dbReference type="CDD" id="cd00118">
    <property type="entry name" value="LysM"/>
    <property type="match status" value="1"/>
</dbReference>
<keyword evidence="6" id="KW-0788">Thiol protease</keyword>
<feature type="domain" description="LysM" evidence="8">
    <location>
        <begin position="21"/>
        <end position="64"/>
    </location>
</feature>
<dbReference type="InterPro" id="IPR018392">
    <property type="entry name" value="LysM"/>
</dbReference>
<dbReference type="Proteomes" id="UP001596297">
    <property type="component" value="Unassembled WGS sequence"/>
</dbReference>
<dbReference type="PROSITE" id="PS51935">
    <property type="entry name" value="NLPC_P60"/>
    <property type="match status" value="1"/>
</dbReference>
<gene>
    <name evidence="10" type="ORF">ACFP81_01045</name>
</gene>
<keyword evidence="11" id="KW-1185">Reference proteome</keyword>
<dbReference type="EMBL" id="JBHSWD010000001">
    <property type="protein sequence ID" value="MFC6590761.1"/>
    <property type="molecule type" value="Genomic_DNA"/>
</dbReference>
<dbReference type="PANTHER" id="PTHR47360">
    <property type="entry name" value="MUREIN DD-ENDOPEPTIDASE MEPS/MUREIN LD-CARBOXYPEPTIDASE"/>
    <property type="match status" value="1"/>
</dbReference>
<dbReference type="RefSeq" id="WP_380081774.1">
    <property type="nucleotide sequence ID" value="NZ_JBHSWD010000001.1"/>
</dbReference>
<dbReference type="Gene3D" id="3.90.1720.10">
    <property type="entry name" value="endopeptidase domain like (from Nostoc punctiforme)"/>
    <property type="match status" value="1"/>
</dbReference>
<evidence type="ECO:0000256" key="7">
    <source>
        <dbReference type="SAM" id="SignalP"/>
    </source>
</evidence>
<dbReference type="SMART" id="SM00257">
    <property type="entry name" value="LysM"/>
    <property type="match status" value="1"/>
</dbReference>
<dbReference type="InterPro" id="IPR000064">
    <property type="entry name" value="NLP_P60_dom"/>
</dbReference>
<keyword evidence="5" id="KW-0378">Hydrolase</keyword>
<evidence type="ECO:0000259" key="8">
    <source>
        <dbReference type="PROSITE" id="PS51782"/>
    </source>
</evidence>
<dbReference type="SUPFAM" id="SSF54106">
    <property type="entry name" value="LysM domain"/>
    <property type="match status" value="1"/>
</dbReference>
<dbReference type="Gene3D" id="3.10.350.10">
    <property type="entry name" value="LysM domain"/>
    <property type="match status" value="1"/>
</dbReference>
<comment type="caution">
    <text evidence="10">The sequence shown here is derived from an EMBL/GenBank/DDBJ whole genome shotgun (WGS) entry which is preliminary data.</text>
</comment>
<comment type="similarity">
    <text evidence="1">Belongs to the peptidase C40 family.</text>
</comment>
<sequence>MNVLRSFLLTAAFLGSTALAGSYTVRGGDTLYRIAQAHGMSTQQLMELNGLQNTNIEVGQALTVSGTPKASGPVAASGGVSVRTAASRYLGLRYRLGATGGGAVDCSSYTQLVFRNLGISIPRTAAGQWRTGSPVSSRNLREGDLVFFNTTGRGVSHVGIYVGGGQMANANSYYGRSMIEPLFSNPYWASRYMGARRVLR</sequence>
<proteinExistence type="inferred from homology"/>
<evidence type="ECO:0000313" key="11">
    <source>
        <dbReference type="Proteomes" id="UP001596297"/>
    </source>
</evidence>
<evidence type="ECO:0000256" key="6">
    <source>
        <dbReference type="ARBA" id="ARBA00022807"/>
    </source>
</evidence>
<evidence type="ECO:0000313" key="10">
    <source>
        <dbReference type="EMBL" id="MFC6590761.1"/>
    </source>
</evidence>
<evidence type="ECO:0000259" key="9">
    <source>
        <dbReference type="PROSITE" id="PS51935"/>
    </source>
</evidence>
<evidence type="ECO:0000256" key="3">
    <source>
        <dbReference type="ARBA" id="ARBA00022729"/>
    </source>
</evidence>
<organism evidence="10 11">
    <name type="scientific">Deinococcus lacus</name>
    <dbReference type="NCBI Taxonomy" id="392561"/>
    <lineage>
        <taxon>Bacteria</taxon>
        <taxon>Thermotogati</taxon>
        <taxon>Deinococcota</taxon>
        <taxon>Deinococci</taxon>
        <taxon>Deinococcales</taxon>
        <taxon>Deinococcaceae</taxon>
        <taxon>Deinococcus</taxon>
    </lineage>
</organism>
<evidence type="ECO:0000256" key="4">
    <source>
        <dbReference type="ARBA" id="ARBA00022737"/>
    </source>
</evidence>
<name>A0ABW1Y8W5_9DEIO</name>
<protein>
    <submittedName>
        <fullName evidence="10">C40 family peptidase</fullName>
    </submittedName>
</protein>
<dbReference type="PANTHER" id="PTHR47360:SF1">
    <property type="entry name" value="ENDOPEPTIDASE NLPC-RELATED"/>
    <property type="match status" value="1"/>
</dbReference>
<keyword evidence="3 7" id="KW-0732">Signal</keyword>